<organism evidence="2 4">
    <name type="scientific">Trichuris suis</name>
    <name type="common">pig whipworm</name>
    <dbReference type="NCBI Taxonomy" id="68888"/>
    <lineage>
        <taxon>Eukaryota</taxon>
        <taxon>Metazoa</taxon>
        <taxon>Ecdysozoa</taxon>
        <taxon>Nematoda</taxon>
        <taxon>Enoplea</taxon>
        <taxon>Dorylaimia</taxon>
        <taxon>Trichinellida</taxon>
        <taxon>Trichuridae</taxon>
        <taxon>Trichuris</taxon>
    </lineage>
</organism>
<keyword evidence="1" id="KW-0732">Signal</keyword>
<feature type="signal peptide" evidence="1">
    <location>
        <begin position="1"/>
        <end position="18"/>
    </location>
</feature>
<name>A0A085LUK7_9BILA</name>
<evidence type="ECO:0008006" key="5">
    <source>
        <dbReference type="Google" id="ProtNLM"/>
    </source>
</evidence>
<dbReference type="AlphaFoldDB" id="A0A085LUK7"/>
<evidence type="ECO:0000256" key="1">
    <source>
        <dbReference type="SAM" id="SignalP"/>
    </source>
</evidence>
<gene>
    <name evidence="2" type="ORF">M513_10508</name>
    <name evidence="3" type="ORF">M514_10508</name>
</gene>
<reference evidence="2 4" key="1">
    <citation type="journal article" date="2014" name="Nat. Genet.">
        <title>Genome and transcriptome of the porcine whipworm Trichuris suis.</title>
        <authorList>
            <person name="Jex A.R."/>
            <person name="Nejsum P."/>
            <person name="Schwarz E.M."/>
            <person name="Hu L."/>
            <person name="Young N.D."/>
            <person name="Hall R.S."/>
            <person name="Korhonen P.K."/>
            <person name="Liao S."/>
            <person name="Thamsborg S."/>
            <person name="Xia J."/>
            <person name="Xu P."/>
            <person name="Wang S."/>
            <person name="Scheerlinck J.P."/>
            <person name="Hofmann A."/>
            <person name="Sternberg P.W."/>
            <person name="Wang J."/>
            <person name="Gasser R.B."/>
        </authorList>
    </citation>
    <scope>NUCLEOTIDE SEQUENCE [LARGE SCALE GENOMIC DNA]</scope>
    <source>
        <strain evidence="3">DCEP-RM93F</strain>
        <strain evidence="2">DCEP-RM93M</strain>
    </source>
</reference>
<dbReference type="EMBL" id="KL367599">
    <property type="protein sequence ID" value="KFD62237.1"/>
    <property type="molecule type" value="Genomic_DNA"/>
</dbReference>
<evidence type="ECO:0000313" key="3">
    <source>
        <dbReference type="EMBL" id="KFD62237.1"/>
    </source>
</evidence>
<evidence type="ECO:0000313" key="4">
    <source>
        <dbReference type="Proteomes" id="UP000030764"/>
    </source>
</evidence>
<protein>
    <recommendedName>
        <fullName evidence="5">Secreted protein</fullName>
    </recommendedName>
</protein>
<sequence length="161" mass="18114">MMSTTQLLITLVTITCYADLKKVSMHKSLKNKEVFTSEIYLKKVSRQYAPVASKALLNDAVKESLLAMAKEDASTAARLIRITDVINDPDDTSLFYAKFIAAYTTCKADSKVKLEDIYSTRCPVDVRRERLSCSGYIESSGERTGQRLYCEPAETFETTRL</sequence>
<keyword evidence="4" id="KW-1185">Reference proteome</keyword>
<feature type="chain" id="PRO_5007379257" description="Secreted protein" evidence="1">
    <location>
        <begin position="19"/>
        <end position="161"/>
    </location>
</feature>
<dbReference type="Proteomes" id="UP000030758">
    <property type="component" value="Unassembled WGS sequence"/>
</dbReference>
<accession>A0A085LUK7</accession>
<evidence type="ECO:0000313" key="2">
    <source>
        <dbReference type="EMBL" id="KFD48653.1"/>
    </source>
</evidence>
<proteinExistence type="predicted"/>
<dbReference type="EMBL" id="KL363288">
    <property type="protein sequence ID" value="KFD48653.1"/>
    <property type="molecule type" value="Genomic_DNA"/>
</dbReference>
<dbReference type="Proteomes" id="UP000030764">
    <property type="component" value="Unassembled WGS sequence"/>
</dbReference>